<dbReference type="InterPro" id="IPR038397">
    <property type="entry name" value="TBCC_N_sf"/>
</dbReference>
<evidence type="ECO:0000313" key="7">
    <source>
        <dbReference type="EMBL" id="KAJ2925339.1"/>
    </source>
</evidence>
<accession>A0A9W8J0U4</accession>
<sequence length="335" mass="36507">MSVESNDTWSFSQTFTAEFQAARIDLESRLAAATAADIQELSIRVAKLSKSLSDATASLPTYDQKLYATQIKNLEKEIEKLRASAAPKSRFTFKRTAAAPTAAVAAPPPIQAISPPLSTPVEPADGSQASLAGLPEPPPLSKGLELANHSSRYLSYDDLPLKVTPDVSPDLAISNLTRCIVNMLPPQDSNLNFSALHIRDLSDCVLLLPFTEGSALIHDVRNCVLVLGCHQFRMHTSTKVDVYLRIESNPIIETCHEIRFGMYPSRLAPHLLQEPPLPPLTVQDFSHIRASPSPNFSLIGSKMQSEVKPWPVEHIAASEELADTLISLLPETSAL</sequence>
<dbReference type="GO" id="GO:0007023">
    <property type="term" value="P:post-chaperonin tubulin folding pathway"/>
    <property type="evidence" value="ECO:0007669"/>
    <property type="project" value="InterPro"/>
</dbReference>
<dbReference type="Gene3D" id="1.20.58.1250">
    <property type="entry name" value="Tubulin Binding Cofactor C, N-terminal domain"/>
    <property type="match status" value="1"/>
</dbReference>
<dbReference type="GO" id="GO:0007021">
    <property type="term" value="P:tubulin complex assembly"/>
    <property type="evidence" value="ECO:0007669"/>
    <property type="project" value="TreeGrafter"/>
</dbReference>
<dbReference type="InterPro" id="IPR016098">
    <property type="entry name" value="CAP/MinC_C"/>
</dbReference>
<dbReference type="PANTHER" id="PTHR15139">
    <property type="entry name" value="TUBULIN FOLDING COFACTOR C"/>
    <property type="match status" value="1"/>
</dbReference>
<dbReference type="PROSITE" id="PS51329">
    <property type="entry name" value="C_CAP_COFACTOR_C"/>
    <property type="match status" value="1"/>
</dbReference>
<dbReference type="InterPro" id="IPR012945">
    <property type="entry name" value="Tubulin-bd_cofactor_C_dom"/>
</dbReference>
<evidence type="ECO:0000313" key="8">
    <source>
        <dbReference type="Proteomes" id="UP001140091"/>
    </source>
</evidence>
<dbReference type="InterPro" id="IPR031925">
    <property type="entry name" value="TBCC_N"/>
</dbReference>
<evidence type="ECO:0000256" key="2">
    <source>
        <dbReference type="ARBA" id="ARBA00008848"/>
    </source>
</evidence>
<dbReference type="EMBL" id="JANBPK010001190">
    <property type="protein sequence ID" value="KAJ2925339.1"/>
    <property type="molecule type" value="Genomic_DNA"/>
</dbReference>
<dbReference type="InterPro" id="IPR017901">
    <property type="entry name" value="C-CAP_CF_C-like"/>
</dbReference>
<dbReference type="Gene3D" id="2.160.20.70">
    <property type="match status" value="1"/>
</dbReference>
<evidence type="ECO:0000259" key="6">
    <source>
        <dbReference type="PROSITE" id="PS51329"/>
    </source>
</evidence>
<reference evidence="7" key="1">
    <citation type="submission" date="2022-06" db="EMBL/GenBank/DDBJ databases">
        <title>Genome Sequence of Candolleomyces eurysporus.</title>
        <authorList>
            <person name="Buettner E."/>
        </authorList>
    </citation>
    <scope>NUCLEOTIDE SEQUENCE</scope>
    <source>
        <strain evidence="7">VTCC 930004</strain>
    </source>
</reference>
<dbReference type="Proteomes" id="UP001140091">
    <property type="component" value="Unassembled WGS sequence"/>
</dbReference>
<dbReference type="Pfam" id="PF16752">
    <property type="entry name" value="TBCC_N"/>
    <property type="match status" value="1"/>
</dbReference>
<comment type="subunit">
    <text evidence="5">Supercomplex made of cofactors A to E. Cofactors A and D function by capturing and stabilizing tubulin in a quasi-native conformation. Cofactor E binds to the cofactor D-tubulin complex; interaction with cofactor C then causes the release of tubulin polypeptides that are committed to the native state.</text>
</comment>
<keyword evidence="8" id="KW-1185">Reference proteome</keyword>
<evidence type="ECO:0000256" key="4">
    <source>
        <dbReference type="ARBA" id="ARBA00022990"/>
    </source>
</evidence>
<dbReference type="OrthoDB" id="194775at2759"/>
<keyword evidence="4" id="KW-0007">Acetylation</keyword>
<dbReference type="Pfam" id="PF07986">
    <property type="entry name" value="TBCC"/>
    <property type="match status" value="1"/>
</dbReference>
<organism evidence="7 8">
    <name type="scientific">Candolleomyces eurysporus</name>
    <dbReference type="NCBI Taxonomy" id="2828524"/>
    <lineage>
        <taxon>Eukaryota</taxon>
        <taxon>Fungi</taxon>
        <taxon>Dikarya</taxon>
        <taxon>Basidiomycota</taxon>
        <taxon>Agaricomycotina</taxon>
        <taxon>Agaricomycetes</taxon>
        <taxon>Agaricomycetidae</taxon>
        <taxon>Agaricales</taxon>
        <taxon>Agaricineae</taxon>
        <taxon>Psathyrellaceae</taxon>
        <taxon>Candolleomyces</taxon>
    </lineage>
</organism>
<keyword evidence="3" id="KW-0963">Cytoplasm</keyword>
<dbReference type="InterPro" id="IPR027684">
    <property type="entry name" value="TBCC"/>
</dbReference>
<evidence type="ECO:0000256" key="5">
    <source>
        <dbReference type="ARBA" id="ARBA00026055"/>
    </source>
</evidence>
<gene>
    <name evidence="7" type="ORF">H1R20_g11792</name>
</gene>
<evidence type="ECO:0000256" key="3">
    <source>
        <dbReference type="ARBA" id="ARBA00022490"/>
    </source>
</evidence>
<evidence type="ECO:0000256" key="1">
    <source>
        <dbReference type="ARBA" id="ARBA00004496"/>
    </source>
</evidence>
<comment type="subcellular location">
    <subcellularLocation>
        <location evidence="1">Cytoplasm</location>
    </subcellularLocation>
</comment>
<feature type="domain" description="C-CAP/cofactor C-like" evidence="6">
    <location>
        <begin position="160"/>
        <end position="287"/>
    </location>
</feature>
<protein>
    <recommendedName>
        <fullName evidence="6">C-CAP/cofactor C-like domain-containing protein</fullName>
    </recommendedName>
</protein>
<dbReference type="PANTHER" id="PTHR15139:SF0">
    <property type="entry name" value="TUBULIN-SPECIFIC CHAPERONE C"/>
    <property type="match status" value="1"/>
</dbReference>
<dbReference type="GO" id="GO:0005737">
    <property type="term" value="C:cytoplasm"/>
    <property type="evidence" value="ECO:0007669"/>
    <property type="project" value="UniProtKB-SubCell"/>
</dbReference>
<name>A0A9W8J0U4_9AGAR</name>
<dbReference type="GO" id="GO:0015631">
    <property type="term" value="F:tubulin binding"/>
    <property type="evidence" value="ECO:0007669"/>
    <property type="project" value="InterPro"/>
</dbReference>
<comment type="similarity">
    <text evidence="2">Belongs to the TBCC family.</text>
</comment>
<dbReference type="AlphaFoldDB" id="A0A9W8J0U4"/>
<proteinExistence type="inferred from homology"/>
<feature type="non-terminal residue" evidence="7">
    <location>
        <position position="335"/>
    </location>
</feature>
<comment type="caution">
    <text evidence="7">The sequence shown here is derived from an EMBL/GenBank/DDBJ whole genome shotgun (WGS) entry which is preliminary data.</text>
</comment>